<dbReference type="PANTHER" id="PTHR11559">
    <property type="entry name" value="CARBOXYLESTERASE"/>
    <property type="match status" value="1"/>
</dbReference>
<dbReference type="EC" id="3.1.1.-" evidence="3"/>
<dbReference type="InterPro" id="IPR029058">
    <property type="entry name" value="AB_hydrolase_fold"/>
</dbReference>
<evidence type="ECO:0000256" key="1">
    <source>
        <dbReference type="ARBA" id="ARBA00005964"/>
    </source>
</evidence>
<gene>
    <name evidence="5" type="ORF">BT63DRAFT_476716</name>
</gene>
<name>A0A6A6UK93_9PEZI</name>
<dbReference type="EMBL" id="MU004232">
    <property type="protein sequence ID" value="KAF2671877.1"/>
    <property type="molecule type" value="Genomic_DNA"/>
</dbReference>
<keyword evidence="3" id="KW-0732">Signal</keyword>
<dbReference type="InterPro" id="IPR019819">
    <property type="entry name" value="Carboxylesterase_B_CS"/>
</dbReference>
<feature type="signal peptide" evidence="3">
    <location>
        <begin position="1"/>
        <end position="18"/>
    </location>
</feature>
<evidence type="ECO:0000256" key="2">
    <source>
        <dbReference type="ARBA" id="ARBA00022801"/>
    </source>
</evidence>
<accession>A0A6A6UK93</accession>
<dbReference type="InterPro" id="IPR050309">
    <property type="entry name" value="Type-B_Carboxylest/Lipase"/>
</dbReference>
<dbReference type="GO" id="GO:0016787">
    <property type="term" value="F:hydrolase activity"/>
    <property type="evidence" value="ECO:0007669"/>
    <property type="project" value="UniProtKB-KW"/>
</dbReference>
<dbReference type="AlphaFoldDB" id="A0A6A6UK93"/>
<evidence type="ECO:0000256" key="3">
    <source>
        <dbReference type="RuleBase" id="RU361235"/>
    </source>
</evidence>
<dbReference type="SUPFAM" id="SSF53474">
    <property type="entry name" value="alpha/beta-Hydrolases"/>
    <property type="match status" value="1"/>
</dbReference>
<evidence type="ECO:0000313" key="6">
    <source>
        <dbReference type="Proteomes" id="UP000799302"/>
    </source>
</evidence>
<dbReference type="Pfam" id="PF00135">
    <property type="entry name" value="COesterase"/>
    <property type="match status" value="1"/>
</dbReference>
<dbReference type="OrthoDB" id="408631at2759"/>
<reference evidence="5" key="1">
    <citation type="journal article" date="2020" name="Stud. Mycol.">
        <title>101 Dothideomycetes genomes: a test case for predicting lifestyles and emergence of pathogens.</title>
        <authorList>
            <person name="Haridas S."/>
            <person name="Albert R."/>
            <person name="Binder M."/>
            <person name="Bloem J."/>
            <person name="Labutti K."/>
            <person name="Salamov A."/>
            <person name="Andreopoulos B."/>
            <person name="Baker S."/>
            <person name="Barry K."/>
            <person name="Bills G."/>
            <person name="Bluhm B."/>
            <person name="Cannon C."/>
            <person name="Castanera R."/>
            <person name="Culley D."/>
            <person name="Daum C."/>
            <person name="Ezra D."/>
            <person name="Gonzalez J."/>
            <person name="Henrissat B."/>
            <person name="Kuo A."/>
            <person name="Liang C."/>
            <person name="Lipzen A."/>
            <person name="Lutzoni F."/>
            <person name="Magnuson J."/>
            <person name="Mondo S."/>
            <person name="Nolan M."/>
            <person name="Ohm R."/>
            <person name="Pangilinan J."/>
            <person name="Park H.-J."/>
            <person name="Ramirez L."/>
            <person name="Alfaro M."/>
            <person name="Sun H."/>
            <person name="Tritt A."/>
            <person name="Yoshinaga Y."/>
            <person name="Zwiers L.-H."/>
            <person name="Turgeon B."/>
            <person name="Goodwin S."/>
            <person name="Spatafora J."/>
            <person name="Crous P."/>
            <person name="Grigoriev I."/>
        </authorList>
    </citation>
    <scope>NUCLEOTIDE SEQUENCE</scope>
    <source>
        <strain evidence="5">CBS 115976</strain>
    </source>
</reference>
<dbReference type="PROSITE" id="PS00122">
    <property type="entry name" value="CARBOXYLESTERASE_B_1"/>
    <property type="match status" value="1"/>
</dbReference>
<sequence>MWSSGISLLALVATRIVAAPTGSAGAPTVTVKNGTYEGLHSAEYKQDFFLGVPYAQPPLGDLRFRIPQSLNKTWTGVHAAKAYSPECFGYSSDQWNYQVSEDCLYLNIVRPAGYDGQKLPVAFWIHGGGFNAGGGVDQRYNTSWTIKNAVEMGKPIVTVSINYRLSAWGFLNSKEVVASGNTNAGLRDQRLALHWVQENIAAFGGDPTKVTIWGESAGAGSVGLHLTAYGGRDDKLFRGAVMESGNPSLMSSTSGDKYQNLYNLLTKEAGCSNSTESLQCLRTVSTEKMNKIINGTVLPGSGSAPPGMPGATRSVLINFGPATDGDIISNDLNKQLPAGKFVHVPVISGANSDEGLDFAPRGMNTEQDFYDSLAKGSERNAALPAELAKQLLKAYPNDHTVQVGASLGSAQLGAPFGAQFRRAGSYYGDKAFIAGRRLTCQTWAAAGLSAYCYRFNAIPAGVKPISAVTHFQEIAFVFYNLQGIGYPPVSINPFTDKSASYSTLSKFMNSNWVSFIHDQDPNAWRSKWNGTEALWPKYDLTKPKDYVFDANVTSYAEDDTFRAEGIKLINDYALGRWSPSSA</sequence>
<comment type="similarity">
    <text evidence="1 3">Belongs to the type-B carboxylesterase/lipase family.</text>
</comment>
<keyword evidence="2 3" id="KW-0378">Hydrolase</keyword>
<feature type="chain" id="PRO_5025719146" description="Carboxylic ester hydrolase" evidence="3">
    <location>
        <begin position="19"/>
        <end position="582"/>
    </location>
</feature>
<dbReference type="Gene3D" id="3.40.50.1820">
    <property type="entry name" value="alpha/beta hydrolase"/>
    <property type="match status" value="1"/>
</dbReference>
<proteinExistence type="inferred from homology"/>
<dbReference type="Proteomes" id="UP000799302">
    <property type="component" value="Unassembled WGS sequence"/>
</dbReference>
<evidence type="ECO:0000259" key="4">
    <source>
        <dbReference type="Pfam" id="PF00135"/>
    </source>
</evidence>
<protein>
    <recommendedName>
        <fullName evidence="3">Carboxylic ester hydrolase</fullName>
        <ecNumber evidence="3">3.1.1.-</ecNumber>
    </recommendedName>
</protein>
<dbReference type="InterPro" id="IPR002018">
    <property type="entry name" value="CarbesteraseB"/>
</dbReference>
<keyword evidence="6" id="KW-1185">Reference proteome</keyword>
<dbReference type="PROSITE" id="PS00941">
    <property type="entry name" value="CARBOXYLESTERASE_B_2"/>
    <property type="match status" value="1"/>
</dbReference>
<evidence type="ECO:0000313" key="5">
    <source>
        <dbReference type="EMBL" id="KAF2671877.1"/>
    </source>
</evidence>
<dbReference type="InterPro" id="IPR019826">
    <property type="entry name" value="Carboxylesterase_B_AS"/>
</dbReference>
<feature type="domain" description="Carboxylesterase type B" evidence="4">
    <location>
        <begin position="27"/>
        <end position="546"/>
    </location>
</feature>
<organism evidence="5 6">
    <name type="scientific">Microthyrium microscopicum</name>
    <dbReference type="NCBI Taxonomy" id="703497"/>
    <lineage>
        <taxon>Eukaryota</taxon>
        <taxon>Fungi</taxon>
        <taxon>Dikarya</taxon>
        <taxon>Ascomycota</taxon>
        <taxon>Pezizomycotina</taxon>
        <taxon>Dothideomycetes</taxon>
        <taxon>Dothideomycetes incertae sedis</taxon>
        <taxon>Microthyriales</taxon>
        <taxon>Microthyriaceae</taxon>
        <taxon>Microthyrium</taxon>
    </lineage>
</organism>